<accession>A0A2J6PHM5</accession>
<evidence type="ECO:0000256" key="1">
    <source>
        <dbReference type="SAM" id="MobiDB-lite"/>
    </source>
</evidence>
<gene>
    <name evidence="3" type="ORF">NA56DRAFT_665476</name>
</gene>
<feature type="compositionally biased region" description="Low complexity" evidence="1">
    <location>
        <begin position="174"/>
        <end position="235"/>
    </location>
</feature>
<protein>
    <submittedName>
        <fullName evidence="3">Uncharacterized protein</fullName>
    </submittedName>
</protein>
<evidence type="ECO:0000313" key="3">
    <source>
        <dbReference type="EMBL" id="PMD13537.1"/>
    </source>
</evidence>
<keyword evidence="2" id="KW-0472">Membrane</keyword>
<dbReference type="Proteomes" id="UP000235672">
    <property type="component" value="Unassembled WGS sequence"/>
</dbReference>
<keyword evidence="2" id="KW-0812">Transmembrane</keyword>
<dbReference type="EMBL" id="KZ613530">
    <property type="protein sequence ID" value="PMD13537.1"/>
    <property type="molecule type" value="Genomic_DNA"/>
</dbReference>
<feature type="region of interest" description="Disordered" evidence="1">
    <location>
        <begin position="172"/>
        <end position="246"/>
    </location>
</feature>
<name>A0A2J6PHM5_9HELO</name>
<dbReference type="AlphaFoldDB" id="A0A2J6PHM5"/>
<sequence>MGSYRYPQLVVDIRHVSGVMRLRRVQQERVGGLSFWPGRGHVQAIPGEFRGGVVLQPRRLAKTESALPTPRHAPTHVALMVAAPSAPIVSSMETIAVLQMLMTHSVDTDCSAQVDATASCANSTWIMYARPSSAVSPYFCCEPGQIALLPNLCVPNNGTYAASLLAPMATQAVGPASSNTPGSSTTPSGTSTSAKNTETSSTGSATPGTSGTSGTESKAPGSTETGTTTIVPETSSASSISTPKAGGAESLRSADWLWGVGVLVIALGFGMRLIM</sequence>
<feature type="transmembrane region" description="Helical" evidence="2">
    <location>
        <begin position="256"/>
        <end position="274"/>
    </location>
</feature>
<evidence type="ECO:0000313" key="4">
    <source>
        <dbReference type="Proteomes" id="UP000235672"/>
    </source>
</evidence>
<organism evidence="3 4">
    <name type="scientific">Hyaloscypha hepaticicola</name>
    <dbReference type="NCBI Taxonomy" id="2082293"/>
    <lineage>
        <taxon>Eukaryota</taxon>
        <taxon>Fungi</taxon>
        <taxon>Dikarya</taxon>
        <taxon>Ascomycota</taxon>
        <taxon>Pezizomycotina</taxon>
        <taxon>Leotiomycetes</taxon>
        <taxon>Helotiales</taxon>
        <taxon>Hyaloscyphaceae</taxon>
        <taxon>Hyaloscypha</taxon>
    </lineage>
</organism>
<evidence type="ECO:0000256" key="2">
    <source>
        <dbReference type="SAM" id="Phobius"/>
    </source>
</evidence>
<keyword evidence="2" id="KW-1133">Transmembrane helix</keyword>
<dbReference type="OrthoDB" id="4779287at2759"/>
<proteinExistence type="predicted"/>
<reference evidence="3 4" key="1">
    <citation type="submission" date="2016-05" db="EMBL/GenBank/DDBJ databases">
        <title>A degradative enzymes factory behind the ericoid mycorrhizal symbiosis.</title>
        <authorList>
            <consortium name="DOE Joint Genome Institute"/>
            <person name="Martino E."/>
            <person name="Morin E."/>
            <person name="Grelet G."/>
            <person name="Kuo A."/>
            <person name="Kohler A."/>
            <person name="Daghino S."/>
            <person name="Barry K."/>
            <person name="Choi C."/>
            <person name="Cichocki N."/>
            <person name="Clum A."/>
            <person name="Copeland A."/>
            <person name="Hainaut M."/>
            <person name="Haridas S."/>
            <person name="Labutti K."/>
            <person name="Lindquist E."/>
            <person name="Lipzen A."/>
            <person name="Khouja H.-R."/>
            <person name="Murat C."/>
            <person name="Ohm R."/>
            <person name="Olson A."/>
            <person name="Spatafora J."/>
            <person name="Veneault-Fourrey C."/>
            <person name="Henrissat B."/>
            <person name="Grigoriev I."/>
            <person name="Martin F."/>
            <person name="Perotto S."/>
        </authorList>
    </citation>
    <scope>NUCLEOTIDE SEQUENCE [LARGE SCALE GENOMIC DNA]</scope>
    <source>
        <strain evidence="3 4">UAMH 7357</strain>
    </source>
</reference>
<keyword evidence="4" id="KW-1185">Reference proteome</keyword>